<reference evidence="7" key="1">
    <citation type="submission" date="2016-10" db="EMBL/GenBank/DDBJ databases">
        <authorList>
            <person name="Varghese N."/>
            <person name="Submissions S."/>
        </authorList>
    </citation>
    <scope>NUCLEOTIDE SEQUENCE [LARGE SCALE GENOMIC DNA]</scope>
    <source>
        <strain evidence="7">DSM 26382</strain>
    </source>
</reference>
<sequence>MVVTSVGLGSGIDIKAIVEATIASEKAPKQAQIDRLTTKTDTSISAIGTLKSALEAFEAALTSLTTASSSFDALSGTSSSSSVASVTAGNTAVAGSYSLEVTSLAKASKVASASQPGGSSTTYASGGTLTIDVGSNASYDVEIKAGASLTEIRDAINSQLSSSAGISANIVTDSNGSRLVLSSETTGEGTDLYVKGTGDLAALNVNIDEDGNKSLTQQSGTSAGYITQASNASYKLDGLELSSSSNTVTALSGLSIKLAGEGSTTLTVAANTDGLKTSIESFVTAYNTLMTVTNALTKVTASEDGSSTDAGALVGDASVRSLLNSVRSAMVEPSTSSGELSILAQLGITTKKDGTLEVDSDVLNSALASQYTNVKEFFAGDNGLIPRLKEVVSPYTATGGLLETRIEALNMTKSQLTEQQEALDRRIENLTTTLYTKYNNMDTLVAQLTATSNSIMSTLNALNNSKD</sequence>
<dbReference type="RefSeq" id="WP_055986451.1">
    <property type="nucleotide sequence ID" value="NZ_FMZQ01000005.1"/>
</dbReference>
<dbReference type="InterPro" id="IPR040026">
    <property type="entry name" value="FliD"/>
</dbReference>
<name>A0A1G6NK42_9GAMM</name>
<comment type="function">
    <text evidence="5">Required for morphogenesis and for the elongation of the flagellar filament by facilitating polymerization of the flagellin monomers at the tip of growing filament. Forms a capping structure, which prevents flagellin subunits (transported through the central channel of the flagellum) from leaking out without polymerization at the distal end.</text>
</comment>
<keyword evidence="4 5" id="KW-0975">Bacterial flagellum</keyword>
<comment type="similarity">
    <text evidence="1 5">Belongs to the FliD family.</text>
</comment>
<dbReference type="InterPro" id="IPR010810">
    <property type="entry name" value="Flagellin_hook_IN_motif"/>
</dbReference>
<keyword evidence="7" id="KW-1185">Reference proteome</keyword>
<evidence type="ECO:0000256" key="1">
    <source>
        <dbReference type="ARBA" id="ARBA00009764"/>
    </source>
</evidence>
<comment type="subunit">
    <text evidence="2 5">Homopentamer.</text>
</comment>
<dbReference type="Pfam" id="PF07195">
    <property type="entry name" value="FliD_C"/>
    <property type="match status" value="1"/>
</dbReference>
<gene>
    <name evidence="6" type="ORF">SAMN05216576_105144</name>
</gene>
<dbReference type="GO" id="GO:0005576">
    <property type="term" value="C:extracellular region"/>
    <property type="evidence" value="ECO:0007669"/>
    <property type="project" value="UniProtKB-SubCell"/>
</dbReference>
<dbReference type="InterPro" id="IPR003481">
    <property type="entry name" value="FliD_N"/>
</dbReference>
<dbReference type="InterPro" id="IPR010809">
    <property type="entry name" value="FliD_C"/>
</dbReference>
<dbReference type="AlphaFoldDB" id="A0A1G6NK42"/>
<keyword evidence="5" id="KW-0964">Secreted</keyword>
<keyword evidence="6" id="KW-0969">Cilium</keyword>
<dbReference type="Pfam" id="PF02465">
    <property type="entry name" value="FliD_N"/>
    <property type="match status" value="1"/>
</dbReference>
<dbReference type="EMBL" id="FMZQ01000005">
    <property type="protein sequence ID" value="SDC67714.1"/>
    <property type="molecule type" value="Genomic_DNA"/>
</dbReference>
<evidence type="ECO:0000313" key="6">
    <source>
        <dbReference type="EMBL" id="SDC67714.1"/>
    </source>
</evidence>
<protein>
    <recommendedName>
        <fullName evidence="5">Flagellar hook-associated protein 2</fullName>
        <shortName evidence="5">HAP2</shortName>
    </recommendedName>
    <alternativeName>
        <fullName evidence="5">Flagellar cap protein</fullName>
    </alternativeName>
</protein>
<dbReference type="Pfam" id="PF07196">
    <property type="entry name" value="Flagellin_IN"/>
    <property type="match status" value="1"/>
</dbReference>
<dbReference type="GO" id="GO:0007155">
    <property type="term" value="P:cell adhesion"/>
    <property type="evidence" value="ECO:0007669"/>
    <property type="project" value="InterPro"/>
</dbReference>
<dbReference type="GO" id="GO:0009424">
    <property type="term" value="C:bacterial-type flagellum hook"/>
    <property type="evidence" value="ECO:0007669"/>
    <property type="project" value="UniProtKB-UniRule"/>
</dbReference>
<evidence type="ECO:0000313" key="7">
    <source>
        <dbReference type="Proteomes" id="UP000199467"/>
    </source>
</evidence>
<evidence type="ECO:0000256" key="3">
    <source>
        <dbReference type="ARBA" id="ARBA00023054"/>
    </source>
</evidence>
<evidence type="ECO:0000256" key="5">
    <source>
        <dbReference type="RuleBase" id="RU362066"/>
    </source>
</evidence>
<keyword evidence="6" id="KW-0966">Cell projection</keyword>
<evidence type="ECO:0000256" key="2">
    <source>
        <dbReference type="ARBA" id="ARBA00011255"/>
    </source>
</evidence>
<organism evidence="6 7">
    <name type="scientific">Ectopseudomonas chengduensis</name>
    <dbReference type="NCBI Taxonomy" id="489632"/>
    <lineage>
        <taxon>Bacteria</taxon>
        <taxon>Pseudomonadati</taxon>
        <taxon>Pseudomonadota</taxon>
        <taxon>Gammaproteobacteria</taxon>
        <taxon>Pseudomonadales</taxon>
        <taxon>Pseudomonadaceae</taxon>
        <taxon>Ectopseudomonas</taxon>
    </lineage>
</organism>
<feature type="coiled-coil region" evidence="5">
    <location>
        <begin position="406"/>
        <end position="433"/>
    </location>
</feature>
<comment type="subcellular location">
    <subcellularLocation>
        <location evidence="5">Secreted</location>
    </subcellularLocation>
    <subcellularLocation>
        <location evidence="5">Bacterial flagellum</location>
    </subcellularLocation>
</comment>
<keyword evidence="6" id="KW-0282">Flagellum</keyword>
<proteinExistence type="inferred from homology"/>
<dbReference type="GO" id="GO:0071973">
    <property type="term" value="P:bacterial-type flagellum-dependent cell motility"/>
    <property type="evidence" value="ECO:0007669"/>
    <property type="project" value="TreeGrafter"/>
</dbReference>
<dbReference type="PANTHER" id="PTHR30288">
    <property type="entry name" value="FLAGELLAR CAP/ASSEMBLY PROTEIN FLID"/>
    <property type="match status" value="1"/>
</dbReference>
<accession>A0A1G6NK42</accession>
<dbReference type="GO" id="GO:0009421">
    <property type="term" value="C:bacterial-type flagellum filament cap"/>
    <property type="evidence" value="ECO:0007669"/>
    <property type="project" value="InterPro"/>
</dbReference>
<keyword evidence="3 5" id="KW-0175">Coiled coil</keyword>
<dbReference type="GeneID" id="83642415"/>
<dbReference type="PANTHER" id="PTHR30288:SF0">
    <property type="entry name" value="FLAGELLAR HOOK-ASSOCIATED PROTEIN 2"/>
    <property type="match status" value="1"/>
</dbReference>
<evidence type="ECO:0000256" key="4">
    <source>
        <dbReference type="ARBA" id="ARBA00023143"/>
    </source>
</evidence>
<dbReference type="Proteomes" id="UP000199467">
    <property type="component" value="Unassembled WGS sequence"/>
</dbReference>